<sequence length="34" mass="3755">METSVTGRARRRRVEAHGGASTNYATTGHLWVPE</sequence>
<comment type="caution">
    <text evidence="2">The sequence shown here is derived from an EMBL/GenBank/DDBJ whole genome shotgun (WGS) entry which is preliminary data.</text>
</comment>
<organism evidence="2 3">
    <name type="scientific">Phytophthora nicotianae CJ01A1</name>
    <dbReference type="NCBI Taxonomy" id="1317063"/>
    <lineage>
        <taxon>Eukaryota</taxon>
        <taxon>Sar</taxon>
        <taxon>Stramenopiles</taxon>
        <taxon>Oomycota</taxon>
        <taxon>Peronosporomycetes</taxon>
        <taxon>Peronosporales</taxon>
        <taxon>Peronosporaceae</taxon>
        <taxon>Phytophthora</taxon>
    </lineage>
</organism>
<evidence type="ECO:0000313" key="3">
    <source>
        <dbReference type="Proteomes" id="UP000018958"/>
    </source>
</evidence>
<proteinExistence type="predicted"/>
<dbReference type="EMBL" id="ANIX01004167">
    <property type="protein sequence ID" value="ETP01973.1"/>
    <property type="molecule type" value="Genomic_DNA"/>
</dbReference>
<name>W2VW68_PHYNI</name>
<evidence type="ECO:0000256" key="1">
    <source>
        <dbReference type="SAM" id="MobiDB-lite"/>
    </source>
</evidence>
<accession>W2VW68</accession>
<dbReference type="Proteomes" id="UP000018958">
    <property type="component" value="Unassembled WGS sequence"/>
</dbReference>
<feature type="region of interest" description="Disordered" evidence="1">
    <location>
        <begin position="1"/>
        <end position="34"/>
    </location>
</feature>
<protein>
    <submittedName>
        <fullName evidence="2">Uncharacterized protein</fullName>
    </submittedName>
</protein>
<evidence type="ECO:0000313" key="2">
    <source>
        <dbReference type="EMBL" id="ETP01973.1"/>
    </source>
</evidence>
<gene>
    <name evidence="2" type="ORF">F441_20872</name>
</gene>
<dbReference type="AlphaFoldDB" id="W2VW68"/>
<reference evidence="2 3" key="1">
    <citation type="submission" date="2013-11" db="EMBL/GenBank/DDBJ databases">
        <title>The Genome Sequence of Phytophthora parasitica CJ01A1.</title>
        <authorList>
            <consortium name="The Broad Institute Genomics Platform"/>
            <person name="Russ C."/>
            <person name="Tyler B."/>
            <person name="Panabieres F."/>
            <person name="Shan W."/>
            <person name="Tripathy S."/>
            <person name="Grunwald N."/>
            <person name="Machado M."/>
            <person name="Johnson C.S."/>
            <person name="Walker B."/>
            <person name="Young S.K."/>
            <person name="Zeng Q."/>
            <person name="Gargeya S."/>
            <person name="Fitzgerald M."/>
            <person name="Haas B."/>
            <person name="Abouelleil A."/>
            <person name="Allen A.W."/>
            <person name="Alvarado L."/>
            <person name="Arachchi H.M."/>
            <person name="Berlin A.M."/>
            <person name="Chapman S.B."/>
            <person name="Gainer-Dewar J."/>
            <person name="Goldberg J."/>
            <person name="Griggs A."/>
            <person name="Gujja S."/>
            <person name="Hansen M."/>
            <person name="Howarth C."/>
            <person name="Imamovic A."/>
            <person name="Ireland A."/>
            <person name="Larimer J."/>
            <person name="McCowan C."/>
            <person name="Murphy C."/>
            <person name="Pearson M."/>
            <person name="Poon T.W."/>
            <person name="Priest M."/>
            <person name="Roberts A."/>
            <person name="Saif S."/>
            <person name="Shea T."/>
            <person name="Sisk P."/>
            <person name="Sykes S."/>
            <person name="Wortman J."/>
            <person name="Nusbaum C."/>
            <person name="Birren B."/>
        </authorList>
    </citation>
    <scope>NUCLEOTIDE SEQUENCE [LARGE SCALE GENOMIC DNA]</scope>
    <source>
        <strain evidence="2 3">CJ01A1</strain>
    </source>
</reference>